<dbReference type="Gene3D" id="3.90.79.10">
    <property type="entry name" value="Nucleoside Triphosphate Pyrophosphohydrolase"/>
    <property type="match status" value="1"/>
</dbReference>
<reference evidence="3 4" key="1">
    <citation type="submission" date="2020-12" db="EMBL/GenBank/DDBJ databases">
        <authorList>
            <person name="Mcmullen J.G."/>
        </authorList>
    </citation>
    <scope>NUCLEOTIDE SEQUENCE [LARGE SCALE GENOMIC DNA]</scope>
    <source>
        <strain evidence="3 4">JGM97</strain>
    </source>
</reference>
<protein>
    <submittedName>
        <fullName evidence="3">NUDIX hydrolase</fullName>
    </submittedName>
</protein>
<dbReference type="PROSITE" id="PS51462">
    <property type="entry name" value="NUDIX"/>
    <property type="match status" value="1"/>
</dbReference>
<dbReference type="InterPro" id="IPR015797">
    <property type="entry name" value="NUDIX_hydrolase-like_dom_sf"/>
</dbReference>
<keyword evidence="3" id="KW-0378">Hydrolase</keyword>
<dbReference type="EMBL" id="JAERKB010000001">
    <property type="protein sequence ID" value="MBS0967566.1"/>
    <property type="molecule type" value="Genomic_DNA"/>
</dbReference>
<keyword evidence="4" id="KW-1185">Reference proteome</keyword>
<gene>
    <name evidence="3" type="ORF">JK232_01525</name>
</gene>
<dbReference type="CDD" id="cd04672">
    <property type="entry name" value="NUDIX_CDP-Chase_like"/>
    <property type="match status" value="1"/>
</dbReference>
<evidence type="ECO:0000313" key="4">
    <source>
        <dbReference type="Proteomes" id="UP000680634"/>
    </source>
</evidence>
<reference evidence="4" key="2">
    <citation type="submission" date="2023-07" db="EMBL/GenBank/DDBJ databases">
        <title>Genome-inferred correspondence between phylogeny and metabolic traits in the wild Drosophila gut microbiome.</title>
        <authorList>
            <person name="Bueno E."/>
            <person name="Blow F."/>
            <person name="Douglas A.E."/>
        </authorList>
    </citation>
    <scope>NUCLEOTIDE SEQUENCE [LARGE SCALE GENOMIC DNA]</scope>
    <source>
        <strain evidence="4">JGM97</strain>
    </source>
</reference>
<dbReference type="PANTHER" id="PTHR43222:SF2">
    <property type="entry name" value="NUDIX HYDROLASE 23, CHLOROPLASTIC"/>
    <property type="match status" value="1"/>
</dbReference>
<evidence type="ECO:0000256" key="1">
    <source>
        <dbReference type="ARBA" id="ARBA00001946"/>
    </source>
</evidence>
<comment type="caution">
    <text evidence="3">The sequence shown here is derived from an EMBL/GenBank/DDBJ whole genome shotgun (WGS) entry which is preliminary data.</text>
</comment>
<dbReference type="Gene3D" id="6.10.250.1120">
    <property type="match status" value="1"/>
</dbReference>
<sequence length="211" mass="23646">MDQMHENNWLRRAKKLYAIASTGLHYCRDEFDRERYEEIAAIARGMLADITDVPVDRIEGIYADSGQGYATPKIDVRAAIIEHGKIVLVREKSDGLWTLPGGFAEIGLSPRENVVKEVLEEAGVTVEVQALYSIRHKAKHAYTPDILDFYKLFFLCRRVDTTPYQAGAETLEVGLFAPEELPGLSTLRVIEADILDAFSYALSPVPTMVID</sequence>
<accession>A0ABS5JCA1</accession>
<dbReference type="Proteomes" id="UP000680634">
    <property type="component" value="Unassembled WGS sequence"/>
</dbReference>
<organism evidence="3 4">
    <name type="scientific">Nissabacter archeti</name>
    <dbReference type="NCBI Taxonomy" id="1917880"/>
    <lineage>
        <taxon>Bacteria</taxon>
        <taxon>Pseudomonadati</taxon>
        <taxon>Pseudomonadota</taxon>
        <taxon>Gammaproteobacteria</taxon>
        <taxon>Enterobacterales</taxon>
        <taxon>Yersiniaceae</taxon>
        <taxon>Nissabacter</taxon>
    </lineage>
</organism>
<dbReference type="PANTHER" id="PTHR43222">
    <property type="entry name" value="NUDIX HYDROLASE 23"/>
    <property type="match status" value="1"/>
</dbReference>
<feature type="domain" description="Nudix hydrolase" evidence="2">
    <location>
        <begin position="71"/>
        <end position="202"/>
    </location>
</feature>
<name>A0ABS5JCA1_9GAMM</name>
<evidence type="ECO:0000259" key="2">
    <source>
        <dbReference type="PROSITE" id="PS51462"/>
    </source>
</evidence>
<evidence type="ECO:0000313" key="3">
    <source>
        <dbReference type="EMBL" id="MBS0967566.1"/>
    </source>
</evidence>
<dbReference type="InterPro" id="IPR000086">
    <property type="entry name" value="NUDIX_hydrolase_dom"/>
</dbReference>
<dbReference type="GO" id="GO:0016787">
    <property type="term" value="F:hydrolase activity"/>
    <property type="evidence" value="ECO:0007669"/>
    <property type="project" value="UniProtKB-KW"/>
</dbReference>
<proteinExistence type="predicted"/>
<comment type="cofactor">
    <cofactor evidence="1">
        <name>Mg(2+)</name>
        <dbReference type="ChEBI" id="CHEBI:18420"/>
    </cofactor>
</comment>
<dbReference type="SUPFAM" id="SSF55811">
    <property type="entry name" value="Nudix"/>
    <property type="match status" value="1"/>
</dbReference>
<dbReference type="Pfam" id="PF00293">
    <property type="entry name" value="NUDIX"/>
    <property type="match status" value="1"/>
</dbReference>
<dbReference type="InterPro" id="IPR059176">
    <property type="entry name" value="UDP-X_N"/>
</dbReference>
<dbReference type="Pfam" id="PF12535">
    <property type="entry name" value="Nudix_N"/>
    <property type="match status" value="1"/>
</dbReference>